<dbReference type="Pfam" id="PF07732">
    <property type="entry name" value="Cu-oxidase_3"/>
    <property type="match status" value="1"/>
</dbReference>
<keyword evidence="9" id="KW-1185">Reference proteome</keyword>
<keyword evidence="2" id="KW-0479">Metal-binding</keyword>
<gene>
    <name evidence="8" type="ORF">DES38_10941</name>
</gene>
<dbReference type="Pfam" id="PF07731">
    <property type="entry name" value="Cu-oxidase_2"/>
    <property type="match status" value="1"/>
</dbReference>
<feature type="region of interest" description="Disordered" evidence="4">
    <location>
        <begin position="37"/>
        <end position="56"/>
    </location>
</feature>
<dbReference type="InterPro" id="IPR008972">
    <property type="entry name" value="Cupredoxin"/>
</dbReference>
<feature type="domain" description="Plastocyanin-like" evidence="6">
    <location>
        <begin position="380"/>
        <end position="494"/>
    </location>
</feature>
<protein>
    <submittedName>
        <fullName evidence="8">FtsP/CotA-like multicopper oxidase with cupredoxin domain</fullName>
    </submittedName>
</protein>
<dbReference type="CDD" id="cd13890">
    <property type="entry name" value="CuRO_3_CueO_FtsP"/>
    <property type="match status" value="1"/>
</dbReference>
<dbReference type="EMBL" id="QJJR01000009">
    <property type="protein sequence ID" value="PXW89805.1"/>
    <property type="molecule type" value="Genomic_DNA"/>
</dbReference>
<dbReference type="PROSITE" id="PS00079">
    <property type="entry name" value="MULTICOPPER_OXIDASE1"/>
    <property type="match status" value="1"/>
</dbReference>
<dbReference type="InterPro" id="IPR011706">
    <property type="entry name" value="Cu-oxidase_C"/>
</dbReference>
<feature type="domain" description="Plastocyanin-like" evidence="7">
    <location>
        <begin position="89"/>
        <end position="198"/>
    </location>
</feature>
<comment type="caution">
    <text evidence="8">The sequence shown here is derived from an EMBL/GenBank/DDBJ whole genome shotgun (WGS) entry which is preliminary data.</text>
</comment>
<dbReference type="CDD" id="cd04232">
    <property type="entry name" value="CuRO_1_CueO_FtsP"/>
    <property type="match status" value="1"/>
</dbReference>
<dbReference type="InterPro" id="IPR001117">
    <property type="entry name" value="Cu-oxidase_2nd"/>
</dbReference>
<keyword evidence="3" id="KW-0560">Oxidoreductase</keyword>
<feature type="domain" description="Plastocyanin-like" evidence="5">
    <location>
        <begin position="215"/>
        <end position="325"/>
    </location>
</feature>
<dbReference type="RefSeq" id="WP_245881990.1">
    <property type="nucleotide sequence ID" value="NZ_QJJR01000009.1"/>
</dbReference>
<dbReference type="PANTHER" id="PTHR48267:SF1">
    <property type="entry name" value="BILIRUBIN OXIDASE"/>
    <property type="match status" value="1"/>
</dbReference>
<dbReference type="AlphaFoldDB" id="A0A2V3WC81"/>
<evidence type="ECO:0000256" key="2">
    <source>
        <dbReference type="ARBA" id="ARBA00022723"/>
    </source>
</evidence>
<reference evidence="8 9" key="1">
    <citation type="submission" date="2018-05" db="EMBL/GenBank/DDBJ databases">
        <title>Genomic Encyclopedia of Type Strains, Phase IV (KMG-IV): sequencing the most valuable type-strain genomes for metagenomic binning, comparative biology and taxonomic classification.</title>
        <authorList>
            <person name="Goeker M."/>
        </authorList>
    </citation>
    <scope>NUCLEOTIDE SEQUENCE [LARGE SCALE GENOMIC DNA]</scope>
    <source>
        <strain evidence="8 9">DSM 22440</strain>
    </source>
</reference>
<feature type="compositionally biased region" description="Polar residues" evidence="4">
    <location>
        <begin position="37"/>
        <end position="49"/>
    </location>
</feature>
<evidence type="ECO:0000256" key="3">
    <source>
        <dbReference type="ARBA" id="ARBA00023002"/>
    </source>
</evidence>
<dbReference type="InterPro" id="IPR045087">
    <property type="entry name" value="Cu-oxidase_fam"/>
</dbReference>
<dbReference type="Pfam" id="PF00394">
    <property type="entry name" value="Cu-oxidase"/>
    <property type="match status" value="1"/>
</dbReference>
<dbReference type="InterPro" id="IPR011707">
    <property type="entry name" value="Cu-oxidase-like_N"/>
</dbReference>
<evidence type="ECO:0000313" key="8">
    <source>
        <dbReference type="EMBL" id="PXW89805.1"/>
    </source>
</evidence>
<name>A0A2V3WC81_9BACI</name>
<evidence type="ECO:0000259" key="6">
    <source>
        <dbReference type="Pfam" id="PF07731"/>
    </source>
</evidence>
<proteinExistence type="inferred from homology"/>
<evidence type="ECO:0000259" key="7">
    <source>
        <dbReference type="Pfam" id="PF07732"/>
    </source>
</evidence>
<comment type="similarity">
    <text evidence="1">Belongs to the multicopper oxidase family.</text>
</comment>
<evidence type="ECO:0000256" key="4">
    <source>
        <dbReference type="SAM" id="MobiDB-lite"/>
    </source>
</evidence>
<evidence type="ECO:0000259" key="5">
    <source>
        <dbReference type="Pfam" id="PF00394"/>
    </source>
</evidence>
<dbReference type="PROSITE" id="PS00080">
    <property type="entry name" value="MULTICOPPER_OXIDASE2"/>
    <property type="match status" value="1"/>
</dbReference>
<dbReference type="CDD" id="cd13867">
    <property type="entry name" value="CuRO_2_CueO_FtsP"/>
    <property type="match status" value="1"/>
</dbReference>
<dbReference type="InterPro" id="IPR002355">
    <property type="entry name" value="Cu_oxidase_Cu_BS"/>
</dbReference>
<dbReference type="Proteomes" id="UP000247922">
    <property type="component" value="Unassembled WGS sequence"/>
</dbReference>
<sequence length="494" mass="54937">MRNRQSSMIVLALAIFLIIIIYFFQSEALFGPMSNTSMNRDQAQSQSEADQGERTATAEPLPIPELLEDTNPHPDQATFDIVSQNGSKTFVNDVETETMGYNGDYLGPVIRVRRGEEVTINVENQLEDELTTIHWHGLEVDGEADGGPHSGILSGETWSPTFTVDQPAATLWYHPHPEKNTGRQVYKGLAGLLFVEDEVSDQLAIPKTYGENDIPLIVQDKQFNADGRFNYHLAMPDIMTGLQGDTMLVNGSIDPYLEVNQEMIRLRILNGSNASIFELAFDSGITFHQIASDGGFLTEPVEMDQLRLGPSERAEILVDFSQVTKGEVVQLMNRNQSFMTFNVEGQAETAFTVPDSLTTIEPIEPSEAVRTRQFVFQGMGPSVNINGKQFDIDRIDETISLGDTEIWEVSNDSGMGMMGGTVHPFHAHGVQFQILDRDGRAPAPNERGWKDTFIVEPGETVRVIATFNSPGVFMYHCHILEHEDAGMMGQFEVK</sequence>
<dbReference type="Gene3D" id="2.60.40.420">
    <property type="entry name" value="Cupredoxins - blue copper proteins"/>
    <property type="match status" value="3"/>
</dbReference>
<dbReference type="SUPFAM" id="SSF49503">
    <property type="entry name" value="Cupredoxins"/>
    <property type="match status" value="3"/>
</dbReference>
<evidence type="ECO:0000256" key="1">
    <source>
        <dbReference type="ARBA" id="ARBA00010609"/>
    </source>
</evidence>
<dbReference type="GO" id="GO:0005507">
    <property type="term" value="F:copper ion binding"/>
    <property type="evidence" value="ECO:0007669"/>
    <property type="project" value="InterPro"/>
</dbReference>
<dbReference type="InterPro" id="IPR033138">
    <property type="entry name" value="Cu_oxidase_CS"/>
</dbReference>
<organism evidence="8 9">
    <name type="scientific">Streptohalobacillus salinus</name>
    <dbReference type="NCBI Taxonomy" id="621096"/>
    <lineage>
        <taxon>Bacteria</taxon>
        <taxon>Bacillati</taxon>
        <taxon>Bacillota</taxon>
        <taxon>Bacilli</taxon>
        <taxon>Bacillales</taxon>
        <taxon>Bacillaceae</taxon>
        <taxon>Streptohalobacillus</taxon>
    </lineage>
</organism>
<dbReference type="GO" id="GO:0016491">
    <property type="term" value="F:oxidoreductase activity"/>
    <property type="evidence" value="ECO:0007669"/>
    <property type="project" value="UniProtKB-KW"/>
</dbReference>
<dbReference type="PANTHER" id="PTHR48267">
    <property type="entry name" value="CUPREDOXIN SUPERFAMILY PROTEIN"/>
    <property type="match status" value="1"/>
</dbReference>
<accession>A0A2V3WC81</accession>
<evidence type="ECO:0000313" key="9">
    <source>
        <dbReference type="Proteomes" id="UP000247922"/>
    </source>
</evidence>